<name>A0A2W5NMX8_9SPHN</name>
<accession>A0A2W5NMX8</accession>
<gene>
    <name evidence="1" type="ORF">DI555_11840</name>
</gene>
<evidence type="ECO:0000313" key="1">
    <source>
        <dbReference type="EMBL" id="PZQ54842.1"/>
    </source>
</evidence>
<organism evidence="1 2">
    <name type="scientific">Novosphingobium pentaromativorans</name>
    <dbReference type="NCBI Taxonomy" id="205844"/>
    <lineage>
        <taxon>Bacteria</taxon>
        <taxon>Pseudomonadati</taxon>
        <taxon>Pseudomonadota</taxon>
        <taxon>Alphaproteobacteria</taxon>
        <taxon>Sphingomonadales</taxon>
        <taxon>Sphingomonadaceae</taxon>
        <taxon>Novosphingobium</taxon>
    </lineage>
</organism>
<sequence length="220" mass="24398">MAGPADARRRPEYAPGAGTANPSALVAAEIAFARMAREKGQWKAFAEYSDENAVMFVPEPVRARQWLSGRAEPAAPVQWQAHQVWMSCDGSLGVTKGAWQRPDGSVGYFTTIWQQRKKGDYRWVLDQGDTLAQPLKEPEMLSASVADCARGPRGDELLVERDREDIAPGMDGRGRSKDGTLAWRYHVESDHSRWLAVSLLKNGAMTEVMRSEVAAPKERN</sequence>
<comment type="caution">
    <text evidence="1">The sequence shown here is derived from an EMBL/GenBank/DDBJ whole genome shotgun (WGS) entry which is preliminary data.</text>
</comment>
<evidence type="ECO:0008006" key="3">
    <source>
        <dbReference type="Google" id="ProtNLM"/>
    </source>
</evidence>
<dbReference type="EMBL" id="QFPX01000008">
    <property type="protein sequence ID" value="PZQ54842.1"/>
    <property type="molecule type" value="Genomic_DNA"/>
</dbReference>
<reference evidence="1 2" key="1">
    <citation type="submission" date="2017-08" db="EMBL/GenBank/DDBJ databases">
        <title>Infants hospitalized years apart are colonized by the same room-sourced microbial strains.</title>
        <authorList>
            <person name="Brooks B."/>
            <person name="Olm M.R."/>
            <person name="Firek B.A."/>
            <person name="Baker R."/>
            <person name="Thomas B.C."/>
            <person name="Morowitz M.J."/>
            <person name="Banfield J.F."/>
        </authorList>
    </citation>
    <scope>NUCLEOTIDE SEQUENCE [LARGE SCALE GENOMIC DNA]</scope>
    <source>
        <strain evidence="1">S2_005_002_R2_33</strain>
    </source>
</reference>
<proteinExistence type="predicted"/>
<dbReference type="Proteomes" id="UP000249082">
    <property type="component" value="Unassembled WGS sequence"/>
</dbReference>
<evidence type="ECO:0000313" key="2">
    <source>
        <dbReference type="Proteomes" id="UP000249082"/>
    </source>
</evidence>
<protein>
    <recommendedName>
        <fullName evidence="3">DUF4440 domain-containing protein</fullName>
    </recommendedName>
</protein>
<dbReference type="AlphaFoldDB" id="A0A2W5NMX8"/>